<feature type="domain" description="SCP" evidence="2">
    <location>
        <begin position="51"/>
        <end position="172"/>
    </location>
</feature>
<feature type="transmembrane region" description="Helical" evidence="1">
    <location>
        <begin position="6"/>
        <end position="26"/>
    </location>
</feature>
<dbReference type="AlphaFoldDB" id="A0A1W1CNG1"/>
<evidence type="ECO:0000256" key="1">
    <source>
        <dbReference type="SAM" id="Phobius"/>
    </source>
</evidence>
<accession>A0A1W1CNG1</accession>
<evidence type="ECO:0000313" key="3">
    <source>
        <dbReference type="EMBL" id="SFV67191.1"/>
    </source>
</evidence>
<dbReference type="InterPro" id="IPR035940">
    <property type="entry name" value="CAP_sf"/>
</dbReference>
<keyword evidence="1" id="KW-1133">Transmembrane helix</keyword>
<protein>
    <submittedName>
        <fullName evidence="3">Putative periplasmic protein</fullName>
    </submittedName>
</protein>
<sequence>MIRENLRTVLLGILTILLIYLYFFSLTPAQKYRRKKEIPILNTQYEEEQALNYLNKLRQGAGLIPFSSNTVLNKATKNHASYLIRNSTYGHYEEANKSGFTGEFASQRVKYTGYNTELIIENVSSNNRNYKTSIDGLFAAIYHRLAFLDFQGDEIGISVKQNINNKKETAFVYNIGSSALNQLYKNSKKPSKIDLNNALNKYKESNSKIVVYPFNKQTDVPPVFFNELPDPLPNYDVSGFPISISFNQALFKNIKFLNFELFNSQGKHINNTIVYNSKTDPNRRLNKFSFVLFPLDRLEWNSYYSVKFLAIVDKKLVEKKWSFKTRKYNIPLYKIEDESKTISIKVNEPNLFYFPPKTGKDLLHNVRYNSNFNMEFIDKNTLKLTALKESLITNYLKIGQHELKLNIQK</sequence>
<keyword evidence="1" id="KW-0472">Membrane</keyword>
<dbReference type="CDD" id="cd05379">
    <property type="entry name" value="CAP_bacterial"/>
    <property type="match status" value="1"/>
</dbReference>
<organism evidence="3">
    <name type="scientific">hydrothermal vent metagenome</name>
    <dbReference type="NCBI Taxonomy" id="652676"/>
    <lineage>
        <taxon>unclassified sequences</taxon>
        <taxon>metagenomes</taxon>
        <taxon>ecological metagenomes</taxon>
    </lineage>
</organism>
<reference evidence="3" key="1">
    <citation type="submission" date="2016-10" db="EMBL/GenBank/DDBJ databases">
        <authorList>
            <person name="de Groot N.N."/>
        </authorList>
    </citation>
    <scope>NUCLEOTIDE SEQUENCE</scope>
</reference>
<dbReference type="EMBL" id="FPHN01000222">
    <property type="protein sequence ID" value="SFV67191.1"/>
    <property type="molecule type" value="Genomic_DNA"/>
</dbReference>
<gene>
    <name evidence="3" type="ORF">MNB_SV-14-1076</name>
</gene>
<evidence type="ECO:0000259" key="2">
    <source>
        <dbReference type="Pfam" id="PF00188"/>
    </source>
</evidence>
<dbReference type="Pfam" id="PF00188">
    <property type="entry name" value="CAP"/>
    <property type="match status" value="1"/>
</dbReference>
<keyword evidence="1" id="KW-0812">Transmembrane</keyword>
<dbReference type="InterPro" id="IPR014044">
    <property type="entry name" value="CAP_dom"/>
</dbReference>
<dbReference type="Gene3D" id="3.40.33.10">
    <property type="entry name" value="CAP"/>
    <property type="match status" value="1"/>
</dbReference>
<proteinExistence type="predicted"/>
<name>A0A1W1CNG1_9ZZZZ</name>
<dbReference type="SUPFAM" id="SSF55797">
    <property type="entry name" value="PR-1-like"/>
    <property type="match status" value="1"/>
</dbReference>